<reference evidence="11" key="1">
    <citation type="submission" date="2014-11" db="EMBL/GenBank/DDBJ databases">
        <authorList>
            <person name="Otto D Thomas"/>
            <person name="Naeem Raeece"/>
        </authorList>
    </citation>
    <scope>NUCLEOTIDE SEQUENCE</scope>
</reference>
<feature type="transmembrane region" description="Helical" evidence="10">
    <location>
        <begin position="345"/>
        <end position="365"/>
    </location>
</feature>
<organism evidence="11">
    <name type="scientific">Chromera velia CCMP2878</name>
    <dbReference type="NCBI Taxonomy" id="1169474"/>
    <lineage>
        <taxon>Eukaryota</taxon>
        <taxon>Sar</taxon>
        <taxon>Alveolata</taxon>
        <taxon>Colpodellida</taxon>
        <taxon>Chromeraceae</taxon>
        <taxon>Chromera</taxon>
    </lineage>
</organism>
<dbReference type="VEuPathDB" id="CryptoDB:Cvel_14168"/>
<protein>
    <submittedName>
        <fullName evidence="11">Uncharacterized protein</fullName>
    </submittedName>
</protein>
<feature type="transmembrane region" description="Helical" evidence="10">
    <location>
        <begin position="74"/>
        <end position="99"/>
    </location>
</feature>
<feature type="transmembrane region" description="Helical" evidence="10">
    <location>
        <begin position="299"/>
        <end position="325"/>
    </location>
</feature>
<comment type="similarity">
    <text evidence="3">Belongs to the riboflavin transporter family.</text>
</comment>
<feature type="region of interest" description="Disordered" evidence="9">
    <location>
        <begin position="369"/>
        <end position="451"/>
    </location>
</feature>
<evidence type="ECO:0000256" key="5">
    <source>
        <dbReference type="ARBA" id="ARBA00022475"/>
    </source>
</evidence>
<comment type="subcellular location">
    <subcellularLocation>
        <location evidence="2">Cell membrane</location>
        <topology evidence="2">Multi-pass membrane protein</topology>
    </subcellularLocation>
</comment>
<sequence length="720" mass="75660">MSTVAGLVAFFLFGLSSWITINGIWTQVAFLLANTPEGNRLPTWMALAIQIGNVLPVTLAFIQARRAAKGKGAATFEAVSIVLVILFGTVALWVGALFWKTTIVLSDGAVRVLQVDRLSVVLLAVVLVTGALDCSSSVLYWPFVLRFSPQSLVAFSAGEAASGSIASVVTIIQGDPKSPRFSFSAFLWILSGFMAVSLGAFIYILRPVTRGSLIALFRGRAGVRTDARGHVRVLSTDENAGVAVSPSPPPPSSAVSVGNGDPEAAVGRGEEEEGVEEEGQLHRRRGSEGKERALLDWRLLRALGAVEWPSLLGLAAINFVGNGYFPSITGYVFRAYDNSLDAVYWSSNISIFLGPLFTVANACCLPSRNRGGSSGSPETESAGPLGANEKSEKGENSGETDHARRRHRDGEDGDDAATNLDFPPGGARGGPFGESVNANREREREEEGGNAAACWQGRGRDFFSLVLWLLWLTTVAVQTASCVSWPEPLAGMKANGAWVMLAATLVAKALSSFLKTALWANLQATAQSLSHTVAVSSPPGSPSASHDHYRSFRAGVTVSPPASPTEVQAGVTSLVVGVGADRGAAVEGDGEASPLVGSECDDSLSAKDREREGDSERGGASRPRQTIQREGSSAGLLPLSPSPSRAGPGRAAGVGSNERALPGDVEGRGVSEESSKRRKREEEAARTVGLFGGLLTQGASFLGAVIGFCLSQYYIDPKQA</sequence>
<evidence type="ECO:0000256" key="3">
    <source>
        <dbReference type="ARBA" id="ARBA00006366"/>
    </source>
</evidence>
<evidence type="ECO:0000256" key="1">
    <source>
        <dbReference type="ARBA" id="ARBA00000215"/>
    </source>
</evidence>
<evidence type="ECO:0000256" key="4">
    <source>
        <dbReference type="ARBA" id="ARBA00022448"/>
    </source>
</evidence>
<accession>A0A0G4IG50</accession>
<comment type="catalytic activity">
    <reaction evidence="1">
        <text>riboflavin(in) = riboflavin(out)</text>
        <dbReference type="Rhea" id="RHEA:35015"/>
        <dbReference type="ChEBI" id="CHEBI:57986"/>
    </reaction>
</comment>
<evidence type="ECO:0000256" key="2">
    <source>
        <dbReference type="ARBA" id="ARBA00004651"/>
    </source>
</evidence>
<dbReference type="GO" id="GO:0005886">
    <property type="term" value="C:plasma membrane"/>
    <property type="evidence" value="ECO:0007669"/>
    <property type="project" value="UniProtKB-SubCell"/>
</dbReference>
<keyword evidence="5" id="KW-1003">Cell membrane</keyword>
<keyword evidence="8 10" id="KW-0472">Membrane</keyword>
<evidence type="ECO:0000313" key="11">
    <source>
        <dbReference type="EMBL" id="CEM56180.1"/>
    </source>
</evidence>
<dbReference type="AlphaFoldDB" id="A0A0G4IG50"/>
<evidence type="ECO:0000256" key="9">
    <source>
        <dbReference type="SAM" id="MobiDB-lite"/>
    </source>
</evidence>
<feature type="transmembrane region" description="Helical" evidence="10">
    <location>
        <begin position="465"/>
        <end position="486"/>
    </location>
</feature>
<feature type="transmembrane region" description="Helical" evidence="10">
    <location>
        <begin position="185"/>
        <end position="205"/>
    </location>
</feature>
<feature type="transmembrane region" description="Helical" evidence="10">
    <location>
        <begin position="498"/>
        <end position="520"/>
    </location>
</feature>
<evidence type="ECO:0000256" key="6">
    <source>
        <dbReference type="ARBA" id="ARBA00022692"/>
    </source>
</evidence>
<evidence type="ECO:0000256" key="8">
    <source>
        <dbReference type="ARBA" id="ARBA00023136"/>
    </source>
</evidence>
<feature type="transmembrane region" description="Helical" evidence="10">
    <location>
        <begin position="119"/>
        <end position="140"/>
    </location>
</feature>
<evidence type="ECO:0000256" key="7">
    <source>
        <dbReference type="ARBA" id="ARBA00022989"/>
    </source>
</evidence>
<feature type="transmembrane region" description="Helical" evidence="10">
    <location>
        <begin position="152"/>
        <end position="173"/>
    </location>
</feature>
<keyword evidence="7 10" id="KW-1133">Transmembrane helix</keyword>
<feature type="transmembrane region" description="Helical" evidence="10">
    <location>
        <begin position="687"/>
        <end position="715"/>
    </location>
</feature>
<keyword evidence="4" id="KW-0813">Transport</keyword>
<dbReference type="EMBL" id="CDMZ01005950">
    <property type="protein sequence ID" value="CEM56180.1"/>
    <property type="molecule type" value="Genomic_DNA"/>
</dbReference>
<dbReference type="PANTHER" id="PTHR12929">
    <property type="entry name" value="SOLUTE CARRIER FAMILY 52"/>
    <property type="match status" value="1"/>
</dbReference>
<dbReference type="GO" id="GO:0032217">
    <property type="term" value="F:riboflavin transmembrane transporter activity"/>
    <property type="evidence" value="ECO:0007669"/>
    <property type="project" value="InterPro"/>
</dbReference>
<keyword evidence="6 10" id="KW-0812">Transmembrane</keyword>
<feature type="compositionally biased region" description="Basic and acidic residues" evidence="9">
    <location>
        <begin position="604"/>
        <end position="619"/>
    </location>
</feature>
<feature type="transmembrane region" description="Helical" evidence="10">
    <location>
        <begin position="43"/>
        <end position="62"/>
    </location>
</feature>
<proteinExistence type="inferred from homology"/>
<name>A0A0G4IG50_9ALVE</name>
<feature type="compositionally biased region" description="Low complexity" evidence="9">
    <location>
        <begin position="631"/>
        <end position="656"/>
    </location>
</feature>
<dbReference type="Pfam" id="PF06237">
    <property type="entry name" value="SLC52_ribofla_tr"/>
    <property type="match status" value="1"/>
</dbReference>
<feature type="compositionally biased region" description="Low complexity" evidence="9">
    <location>
        <begin position="253"/>
        <end position="267"/>
    </location>
</feature>
<feature type="compositionally biased region" description="Basic and acidic residues" evidence="9">
    <location>
        <begin position="389"/>
        <end position="402"/>
    </location>
</feature>
<gene>
    <name evidence="11" type="ORF">Cvel_14168</name>
</gene>
<feature type="region of interest" description="Disordered" evidence="9">
    <location>
        <begin position="585"/>
        <end position="684"/>
    </location>
</feature>
<feature type="region of interest" description="Disordered" evidence="9">
    <location>
        <begin position="239"/>
        <end position="286"/>
    </location>
</feature>
<dbReference type="InterPro" id="IPR009357">
    <property type="entry name" value="Riboflavin_transptr"/>
</dbReference>
<feature type="compositionally biased region" description="Basic and acidic residues" evidence="9">
    <location>
        <begin position="665"/>
        <end position="684"/>
    </location>
</feature>
<evidence type="ECO:0000256" key="10">
    <source>
        <dbReference type="SAM" id="Phobius"/>
    </source>
</evidence>